<dbReference type="PANTHER" id="PTHR43574">
    <property type="entry name" value="EPIMERASE-RELATED"/>
    <property type="match status" value="1"/>
</dbReference>
<evidence type="ECO:0000256" key="1">
    <source>
        <dbReference type="ARBA" id="ARBA00023027"/>
    </source>
</evidence>
<dbReference type="InterPro" id="IPR036291">
    <property type="entry name" value="NAD(P)-bd_dom_sf"/>
</dbReference>
<dbReference type="OrthoDB" id="9802815at2"/>
<feature type="domain" description="NAD-dependent epimerase/dehydratase" evidence="2">
    <location>
        <begin position="4"/>
        <end position="264"/>
    </location>
</feature>
<dbReference type="RefSeq" id="WP_093395564.1">
    <property type="nucleotide sequence ID" value="NZ_FOUU01000007.1"/>
</dbReference>
<evidence type="ECO:0000259" key="2">
    <source>
        <dbReference type="Pfam" id="PF01370"/>
    </source>
</evidence>
<proteinExistence type="predicted"/>
<dbReference type="InterPro" id="IPR001509">
    <property type="entry name" value="Epimerase_deHydtase"/>
</dbReference>
<keyword evidence="1" id="KW-0520">NAD</keyword>
<dbReference type="PRINTS" id="PR01713">
    <property type="entry name" value="NUCEPIMERASE"/>
</dbReference>
<dbReference type="SUPFAM" id="SSF51735">
    <property type="entry name" value="NAD(P)-binding Rossmann-fold domains"/>
    <property type="match status" value="1"/>
</dbReference>
<dbReference type="Proteomes" id="UP000199611">
    <property type="component" value="Unassembled WGS sequence"/>
</dbReference>
<dbReference type="AlphaFoldDB" id="A0A1I4V096"/>
<protein>
    <submittedName>
        <fullName evidence="3">UDP-glucuronate 4-epimerase</fullName>
    </submittedName>
</protein>
<evidence type="ECO:0000313" key="4">
    <source>
        <dbReference type="Proteomes" id="UP000199611"/>
    </source>
</evidence>
<name>A0A1I4V096_9BACT</name>
<dbReference type="STRING" id="39841.SAMN05660836_02063"/>
<organism evidence="3 4">
    <name type="scientific">Thermodesulforhabdus norvegica</name>
    <dbReference type="NCBI Taxonomy" id="39841"/>
    <lineage>
        <taxon>Bacteria</taxon>
        <taxon>Pseudomonadati</taxon>
        <taxon>Thermodesulfobacteriota</taxon>
        <taxon>Syntrophobacteria</taxon>
        <taxon>Syntrophobacterales</taxon>
        <taxon>Thermodesulforhabdaceae</taxon>
        <taxon>Thermodesulforhabdus</taxon>
    </lineage>
</organism>
<dbReference type="Gene3D" id="3.40.50.720">
    <property type="entry name" value="NAD(P)-binding Rossmann-like Domain"/>
    <property type="match status" value="1"/>
</dbReference>
<dbReference type="EMBL" id="FOUU01000007">
    <property type="protein sequence ID" value="SFM94430.1"/>
    <property type="molecule type" value="Genomic_DNA"/>
</dbReference>
<accession>A0A1I4V096</accession>
<dbReference type="Gene3D" id="3.90.25.10">
    <property type="entry name" value="UDP-galactose 4-epimerase, domain 1"/>
    <property type="match status" value="1"/>
</dbReference>
<reference evidence="3 4" key="1">
    <citation type="submission" date="2016-10" db="EMBL/GenBank/DDBJ databases">
        <authorList>
            <person name="de Groot N.N."/>
        </authorList>
    </citation>
    <scope>NUCLEOTIDE SEQUENCE [LARGE SCALE GENOMIC DNA]</scope>
    <source>
        <strain evidence="3 4">DSM 9990</strain>
    </source>
</reference>
<evidence type="ECO:0000313" key="3">
    <source>
        <dbReference type="EMBL" id="SFM94430.1"/>
    </source>
</evidence>
<keyword evidence="4" id="KW-1185">Reference proteome</keyword>
<sequence>MPSILITGAAGFIGFHLAYRFASSSDWKVIALDNINAYYDIGIKLDRLRELGIREILDDQMVSSERFGNLQFIKMDLRDRHKVLRFFQDHQVDVLCHLAAQAGVRHSLACPEDYVSNNISGFLNILDGCRLKGIRKLCFASSSSVYGKNALYPLSENLVTDSPISPYAVTKKCDELLAFCYGHQYGIQTAGLRLFTVYGPWGRPDMALYKFVRNIFSDRPIELYNYGKMKRDFTYIDDCIDAITLIVEKLCSIGDDRFFEIYNVASGRMVDLEYFVSLIEKETGRKAQIIYRPIQAGDVEATFGDISKIRDFVGYEPRVSVEEGIARFVRWYREYHGV</sequence>
<gene>
    <name evidence="3" type="ORF">SAMN05660836_02063</name>
</gene>
<dbReference type="Pfam" id="PF01370">
    <property type="entry name" value="Epimerase"/>
    <property type="match status" value="1"/>
</dbReference>